<proteinExistence type="predicted"/>
<organism evidence="2 3">
    <name type="scientific">Pleurodeles waltl</name>
    <name type="common">Iberian ribbed newt</name>
    <dbReference type="NCBI Taxonomy" id="8319"/>
    <lineage>
        <taxon>Eukaryota</taxon>
        <taxon>Metazoa</taxon>
        <taxon>Chordata</taxon>
        <taxon>Craniata</taxon>
        <taxon>Vertebrata</taxon>
        <taxon>Euteleostomi</taxon>
        <taxon>Amphibia</taxon>
        <taxon>Batrachia</taxon>
        <taxon>Caudata</taxon>
        <taxon>Salamandroidea</taxon>
        <taxon>Salamandridae</taxon>
        <taxon>Pleurodelinae</taxon>
        <taxon>Pleurodeles</taxon>
    </lineage>
</organism>
<dbReference type="Proteomes" id="UP001066276">
    <property type="component" value="Chromosome 1_1"/>
</dbReference>
<name>A0AAV7WV64_PLEWA</name>
<protein>
    <submittedName>
        <fullName evidence="2">Uncharacterized protein</fullName>
    </submittedName>
</protein>
<reference evidence="2" key="1">
    <citation type="journal article" date="2022" name="bioRxiv">
        <title>Sequencing and chromosome-scale assembly of the giantPleurodeles waltlgenome.</title>
        <authorList>
            <person name="Brown T."/>
            <person name="Elewa A."/>
            <person name="Iarovenko S."/>
            <person name="Subramanian E."/>
            <person name="Araus A.J."/>
            <person name="Petzold A."/>
            <person name="Susuki M."/>
            <person name="Suzuki K.-i.T."/>
            <person name="Hayashi T."/>
            <person name="Toyoda A."/>
            <person name="Oliveira C."/>
            <person name="Osipova E."/>
            <person name="Leigh N.D."/>
            <person name="Simon A."/>
            <person name="Yun M.H."/>
        </authorList>
    </citation>
    <scope>NUCLEOTIDE SEQUENCE</scope>
    <source>
        <strain evidence="2">20211129_DDA</strain>
        <tissue evidence="2">Liver</tissue>
    </source>
</reference>
<comment type="caution">
    <text evidence="2">The sequence shown here is derived from an EMBL/GenBank/DDBJ whole genome shotgun (WGS) entry which is preliminary data.</text>
</comment>
<evidence type="ECO:0000313" key="2">
    <source>
        <dbReference type="EMBL" id="KAJ1215955.1"/>
    </source>
</evidence>
<keyword evidence="3" id="KW-1185">Reference proteome</keyword>
<dbReference type="AlphaFoldDB" id="A0AAV7WV64"/>
<gene>
    <name evidence="2" type="ORF">NDU88_003561</name>
</gene>
<sequence length="167" mass="18447">MALQHAQLDHSGKVLPWLLREANHRTPAMAILLPDGRMATSQLAINDAFRTYYQRLYERPVDLNTERACGFLKGVNLPKLTDTQGNIIEEPIQLDEIAAAVKQMARENSEEDDVPGMASEIESKVESSCGDDSDRLGSAAQNADPLHDLIKDCPELKNDKMGQGSML</sequence>
<evidence type="ECO:0000256" key="1">
    <source>
        <dbReference type="SAM" id="MobiDB-lite"/>
    </source>
</evidence>
<dbReference type="EMBL" id="JANPWB010000001">
    <property type="protein sequence ID" value="KAJ1215955.1"/>
    <property type="molecule type" value="Genomic_DNA"/>
</dbReference>
<accession>A0AAV7WV64</accession>
<feature type="region of interest" description="Disordered" evidence="1">
    <location>
        <begin position="122"/>
        <end position="144"/>
    </location>
</feature>
<evidence type="ECO:0000313" key="3">
    <source>
        <dbReference type="Proteomes" id="UP001066276"/>
    </source>
</evidence>